<gene>
    <name evidence="4" type="ORF">TCM_044645</name>
</gene>
<dbReference type="Gene3D" id="1.25.70.10">
    <property type="entry name" value="Transcription termination factor 3, mitochondrial"/>
    <property type="match status" value="1"/>
</dbReference>
<dbReference type="PANTHER" id="PTHR13068:SF31">
    <property type="entry name" value="TRANSCRIPTION TERMINATION FACTOR MTERF2, CHLOROPLASTIC-LIKE"/>
    <property type="match status" value="1"/>
</dbReference>
<dbReference type="Gramene" id="EOY19525">
    <property type="protein sequence ID" value="EOY19525"/>
    <property type="gene ID" value="TCM_044645"/>
</dbReference>
<dbReference type="GO" id="GO:0003676">
    <property type="term" value="F:nucleic acid binding"/>
    <property type="evidence" value="ECO:0007669"/>
    <property type="project" value="InterPro"/>
</dbReference>
<dbReference type="AlphaFoldDB" id="A0A061FQC6"/>
<organism evidence="4 5">
    <name type="scientific">Theobroma cacao</name>
    <name type="common">Cacao</name>
    <name type="synonym">Cocoa</name>
    <dbReference type="NCBI Taxonomy" id="3641"/>
    <lineage>
        <taxon>Eukaryota</taxon>
        <taxon>Viridiplantae</taxon>
        <taxon>Streptophyta</taxon>
        <taxon>Embryophyta</taxon>
        <taxon>Tracheophyta</taxon>
        <taxon>Spermatophyta</taxon>
        <taxon>Magnoliopsida</taxon>
        <taxon>eudicotyledons</taxon>
        <taxon>Gunneridae</taxon>
        <taxon>Pentapetalae</taxon>
        <taxon>rosids</taxon>
        <taxon>malvids</taxon>
        <taxon>Malvales</taxon>
        <taxon>Malvaceae</taxon>
        <taxon>Byttnerioideae</taxon>
        <taxon>Theobroma</taxon>
    </lineage>
</organism>
<dbReference type="HOGENOM" id="CLU_034145_1_0_1"/>
<dbReference type="OMA" id="WIFYLPE"/>
<proteinExistence type="inferred from homology"/>
<evidence type="ECO:0000313" key="5">
    <source>
        <dbReference type="Proteomes" id="UP000026915"/>
    </source>
</evidence>
<evidence type="ECO:0000256" key="3">
    <source>
        <dbReference type="ARBA" id="ARBA00022946"/>
    </source>
</evidence>
<keyword evidence="3" id="KW-0809">Transit peptide</keyword>
<dbReference type="GO" id="GO:0009507">
    <property type="term" value="C:chloroplast"/>
    <property type="evidence" value="ECO:0000318"/>
    <property type="project" value="GO_Central"/>
</dbReference>
<dbReference type="PANTHER" id="PTHR13068">
    <property type="entry name" value="CGI-12 PROTEIN-RELATED"/>
    <property type="match status" value="1"/>
</dbReference>
<sequence length="408" mass="46336">MVSNVLSGRVLGIQPAMHKLLQVKPLITSQTLWRATIPSTNLLSLIQKRFLQTQAIPSSASEPPPLGSAPSLSKRLQILQTNSPNSSSVLNCLKSHGFEDTQIAKLVGKRPDILNCKVHTKLVPKLRYLIEKGFTGKLLPDLILSNPLILFRGLDSHIKPSFEFLRPFLNGEEMLVAIKRSSWLLTISRNAILQPNVDLLIRAGIPASRISKLLILQPRVISQSNDRMVYAIKTVKQIGLEPKVPRFIHALRVICSMSESNWKKKVEVFMSLGWSKEEVLNTFKKDPPCLACSENKLRCLMDFYVNTMKSDVKTIIAYSKLLHYSVEKRVHARYIVLKVLESMKLIKEYKKIVWAIVLSEKKFLEAYITKHIDKVPELLDMYHGAVKRRKTIRGKREKFDPKSASLAL</sequence>
<dbReference type="eggNOG" id="KOG1267">
    <property type="taxonomic scope" value="Eukaryota"/>
</dbReference>
<dbReference type="InterPro" id="IPR003690">
    <property type="entry name" value="MTERF"/>
</dbReference>
<keyword evidence="2" id="KW-0806">Transcription termination</keyword>
<reference evidence="4 5" key="1">
    <citation type="journal article" date="2013" name="Genome Biol.">
        <title>The genome sequence of the most widely cultivated cacao type and its use to identify candidate genes regulating pod color.</title>
        <authorList>
            <person name="Motamayor J.C."/>
            <person name="Mockaitis K."/>
            <person name="Schmutz J."/>
            <person name="Haiminen N."/>
            <person name="Iii D.L."/>
            <person name="Cornejo O."/>
            <person name="Findley S.D."/>
            <person name="Zheng P."/>
            <person name="Utro F."/>
            <person name="Royaert S."/>
            <person name="Saski C."/>
            <person name="Jenkins J."/>
            <person name="Podicheti R."/>
            <person name="Zhao M."/>
            <person name="Scheffler B.E."/>
            <person name="Stack J.C."/>
            <person name="Feltus F.A."/>
            <person name="Mustiga G.M."/>
            <person name="Amores F."/>
            <person name="Phillips W."/>
            <person name="Marelli J.P."/>
            <person name="May G.D."/>
            <person name="Shapiro H."/>
            <person name="Ma J."/>
            <person name="Bustamante C.D."/>
            <person name="Schnell R.J."/>
            <person name="Main D."/>
            <person name="Gilbert D."/>
            <person name="Parida L."/>
            <person name="Kuhn D.N."/>
        </authorList>
    </citation>
    <scope>NUCLEOTIDE SEQUENCE [LARGE SCALE GENOMIC DNA]</scope>
    <source>
        <strain evidence="5">cv. Matina 1-6</strain>
    </source>
</reference>
<keyword evidence="2" id="KW-0804">Transcription</keyword>
<dbReference type="InterPro" id="IPR038538">
    <property type="entry name" value="MTERF_sf"/>
</dbReference>
<dbReference type="GO" id="GO:0006353">
    <property type="term" value="P:DNA-templated transcription termination"/>
    <property type="evidence" value="ECO:0007669"/>
    <property type="project" value="UniProtKB-KW"/>
</dbReference>
<keyword evidence="2" id="KW-0805">Transcription regulation</keyword>
<dbReference type="Pfam" id="PF02536">
    <property type="entry name" value="mTERF"/>
    <property type="match status" value="1"/>
</dbReference>
<dbReference type="EMBL" id="CM001888">
    <property type="protein sequence ID" value="EOY19525.1"/>
    <property type="molecule type" value="Genomic_DNA"/>
</dbReference>
<keyword evidence="5" id="KW-1185">Reference proteome</keyword>
<protein>
    <submittedName>
        <fullName evidence="4">Mitochondrial transcription termination factor family protein, putative</fullName>
    </submittedName>
</protein>
<dbReference type="GO" id="GO:0009658">
    <property type="term" value="P:chloroplast organization"/>
    <property type="evidence" value="ECO:0000318"/>
    <property type="project" value="GO_Central"/>
</dbReference>
<comment type="similarity">
    <text evidence="1">Belongs to the mTERF family.</text>
</comment>
<dbReference type="SMART" id="SM00733">
    <property type="entry name" value="Mterf"/>
    <property type="match status" value="7"/>
</dbReference>
<accession>A0A061FQC6</accession>
<dbReference type="FunFam" id="1.25.70.10:FF:000001">
    <property type="entry name" value="Mitochondrial transcription termination factor-like"/>
    <property type="match status" value="1"/>
</dbReference>
<dbReference type="InParanoid" id="A0A061FQC6"/>
<evidence type="ECO:0000313" key="4">
    <source>
        <dbReference type="EMBL" id="EOY19525.1"/>
    </source>
</evidence>
<name>A0A061FQC6_THECC</name>
<dbReference type="Proteomes" id="UP000026915">
    <property type="component" value="Chromosome 10"/>
</dbReference>
<evidence type="ECO:0000256" key="1">
    <source>
        <dbReference type="ARBA" id="ARBA00007692"/>
    </source>
</evidence>
<evidence type="ECO:0000256" key="2">
    <source>
        <dbReference type="ARBA" id="ARBA00022472"/>
    </source>
</evidence>